<evidence type="ECO:0000313" key="1">
    <source>
        <dbReference type="Proteomes" id="UP000887574"/>
    </source>
</evidence>
<dbReference type="WBParaSite" id="jg21691">
    <property type="protein sequence ID" value="jg21691"/>
    <property type="gene ID" value="jg21691"/>
</dbReference>
<name>A0A915DPX3_9BILA</name>
<protein>
    <submittedName>
        <fullName evidence="2">Uncharacterized protein</fullName>
    </submittedName>
</protein>
<sequence>MNSDKYSQPLAFTSPFPADIEDHLGLVNKKNDDATCSNCGNDWNDCTCNWELDATTSTHQSIRDNRCPYCSNCTCK</sequence>
<accession>A0A915DPX3</accession>
<reference evidence="2" key="1">
    <citation type="submission" date="2022-11" db="UniProtKB">
        <authorList>
            <consortium name="WormBaseParasite"/>
        </authorList>
    </citation>
    <scope>IDENTIFICATION</scope>
</reference>
<organism evidence="1 2">
    <name type="scientific">Ditylenchus dipsaci</name>
    <dbReference type="NCBI Taxonomy" id="166011"/>
    <lineage>
        <taxon>Eukaryota</taxon>
        <taxon>Metazoa</taxon>
        <taxon>Ecdysozoa</taxon>
        <taxon>Nematoda</taxon>
        <taxon>Chromadorea</taxon>
        <taxon>Rhabditida</taxon>
        <taxon>Tylenchina</taxon>
        <taxon>Tylenchomorpha</taxon>
        <taxon>Sphaerularioidea</taxon>
        <taxon>Anguinidae</taxon>
        <taxon>Anguininae</taxon>
        <taxon>Ditylenchus</taxon>
    </lineage>
</organism>
<keyword evidence="1" id="KW-1185">Reference proteome</keyword>
<dbReference type="Proteomes" id="UP000887574">
    <property type="component" value="Unplaced"/>
</dbReference>
<proteinExistence type="predicted"/>
<dbReference type="AlphaFoldDB" id="A0A915DPX3"/>
<evidence type="ECO:0000313" key="2">
    <source>
        <dbReference type="WBParaSite" id="jg21691"/>
    </source>
</evidence>